<sequence length="239" mass="26791">MGQEEYSTYIEVMYSLGLSVSSSAVANPKDEPFTNKPIQFYEEMSLICGNDHATGKYTVDTHQPIGLEDIEEVMEHGTKTNDMMEDMDMIGRNDSTSSWDTSIQSSTRGPSESTSQGSKVKNKIKSGKKIKDLQLEIMLKMPTEGQIVSQLKSDMEGLQEEIKAQLEKELGRPPSEAELFIETRKKKIKPQGEKTINLIGALEELRCQDEVDDAWDLVKKDEHPGRVRLMGRGALKPCC</sequence>
<evidence type="ECO:0000256" key="1">
    <source>
        <dbReference type="SAM" id="MobiDB-lite"/>
    </source>
</evidence>
<proteinExistence type="predicted"/>
<dbReference type="AlphaFoldDB" id="A0A5P1F336"/>
<name>A0A5P1F336_ASPOF</name>
<feature type="region of interest" description="Disordered" evidence="1">
    <location>
        <begin position="88"/>
        <end position="125"/>
    </location>
</feature>
<evidence type="ECO:0000313" key="2">
    <source>
        <dbReference type="EMBL" id="ONK72153.1"/>
    </source>
</evidence>
<organism evidence="2 3">
    <name type="scientific">Asparagus officinalis</name>
    <name type="common">Garden asparagus</name>
    <dbReference type="NCBI Taxonomy" id="4686"/>
    <lineage>
        <taxon>Eukaryota</taxon>
        <taxon>Viridiplantae</taxon>
        <taxon>Streptophyta</taxon>
        <taxon>Embryophyta</taxon>
        <taxon>Tracheophyta</taxon>
        <taxon>Spermatophyta</taxon>
        <taxon>Magnoliopsida</taxon>
        <taxon>Liliopsida</taxon>
        <taxon>Asparagales</taxon>
        <taxon>Asparagaceae</taxon>
        <taxon>Asparagoideae</taxon>
        <taxon>Asparagus</taxon>
    </lineage>
</organism>
<evidence type="ECO:0000313" key="3">
    <source>
        <dbReference type="Proteomes" id="UP000243459"/>
    </source>
</evidence>
<protein>
    <submittedName>
        <fullName evidence="2">Uncharacterized protein</fullName>
    </submittedName>
</protein>
<dbReference type="Proteomes" id="UP000243459">
    <property type="component" value="Chromosome 4"/>
</dbReference>
<accession>A0A5P1F336</accession>
<gene>
    <name evidence="2" type="ORF">A4U43_C04F16340</name>
</gene>
<reference evidence="3" key="1">
    <citation type="journal article" date="2017" name="Nat. Commun.">
        <title>The asparagus genome sheds light on the origin and evolution of a young Y chromosome.</title>
        <authorList>
            <person name="Harkess A."/>
            <person name="Zhou J."/>
            <person name="Xu C."/>
            <person name="Bowers J.E."/>
            <person name="Van der Hulst R."/>
            <person name="Ayyampalayam S."/>
            <person name="Mercati F."/>
            <person name="Riccardi P."/>
            <person name="McKain M.R."/>
            <person name="Kakrana A."/>
            <person name="Tang H."/>
            <person name="Ray J."/>
            <person name="Groenendijk J."/>
            <person name="Arikit S."/>
            <person name="Mathioni S.M."/>
            <person name="Nakano M."/>
            <person name="Shan H."/>
            <person name="Telgmann-Rauber A."/>
            <person name="Kanno A."/>
            <person name="Yue Z."/>
            <person name="Chen H."/>
            <person name="Li W."/>
            <person name="Chen Y."/>
            <person name="Xu X."/>
            <person name="Zhang Y."/>
            <person name="Luo S."/>
            <person name="Chen H."/>
            <person name="Gao J."/>
            <person name="Mao Z."/>
            <person name="Pires J.C."/>
            <person name="Luo M."/>
            <person name="Kudrna D."/>
            <person name="Wing R.A."/>
            <person name="Meyers B.C."/>
            <person name="Yi K."/>
            <person name="Kong H."/>
            <person name="Lavrijsen P."/>
            <person name="Sunseri F."/>
            <person name="Falavigna A."/>
            <person name="Ye Y."/>
            <person name="Leebens-Mack J.H."/>
            <person name="Chen G."/>
        </authorList>
    </citation>
    <scope>NUCLEOTIDE SEQUENCE [LARGE SCALE GENOMIC DNA]</scope>
    <source>
        <strain evidence="3">cv. DH0086</strain>
    </source>
</reference>
<dbReference type="Gramene" id="ONK72153">
    <property type="protein sequence ID" value="ONK72153"/>
    <property type="gene ID" value="A4U43_C04F16340"/>
</dbReference>
<feature type="compositionally biased region" description="Low complexity" evidence="1">
    <location>
        <begin position="95"/>
        <end position="107"/>
    </location>
</feature>
<keyword evidence="3" id="KW-1185">Reference proteome</keyword>
<dbReference type="EMBL" id="CM007384">
    <property type="protein sequence ID" value="ONK72153.1"/>
    <property type="molecule type" value="Genomic_DNA"/>
</dbReference>